<sequence length="77" mass="9170">MYTNLHRDDSCYWDQDREEYELGVDEDPLLKRSEAQKKLSGRKDWIASSLAALELGFSEMRKTYRNKLFHVDDIDLN</sequence>
<dbReference type="AlphaFoldDB" id="A0AAE0RXC6"/>
<reference evidence="1" key="2">
    <citation type="journal article" date="2021" name="Genome Biol. Evol.">
        <title>Developing a high-quality reference genome for a parasitic bivalve with doubly uniparental inheritance (Bivalvia: Unionida).</title>
        <authorList>
            <person name="Smith C.H."/>
        </authorList>
    </citation>
    <scope>NUCLEOTIDE SEQUENCE</scope>
    <source>
        <strain evidence="1">CHS0354</strain>
        <tissue evidence="1">Mantle</tissue>
    </source>
</reference>
<reference evidence="1" key="3">
    <citation type="submission" date="2023-05" db="EMBL/GenBank/DDBJ databases">
        <authorList>
            <person name="Smith C.H."/>
        </authorList>
    </citation>
    <scope>NUCLEOTIDE SEQUENCE</scope>
    <source>
        <strain evidence="1">CHS0354</strain>
        <tissue evidence="1">Mantle</tissue>
    </source>
</reference>
<protein>
    <submittedName>
        <fullName evidence="1">Uncharacterized protein</fullName>
    </submittedName>
</protein>
<organism evidence="1 2">
    <name type="scientific">Potamilus streckersoni</name>
    <dbReference type="NCBI Taxonomy" id="2493646"/>
    <lineage>
        <taxon>Eukaryota</taxon>
        <taxon>Metazoa</taxon>
        <taxon>Spiralia</taxon>
        <taxon>Lophotrochozoa</taxon>
        <taxon>Mollusca</taxon>
        <taxon>Bivalvia</taxon>
        <taxon>Autobranchia</taxon>
        <taxon>Heteroconchia</taxon>
        <taxon>Palaeoheterodonta</taxon>
        <taxon>Unionida</taxon>
        <taxon>Unionoidea</taxon>
        <taxon>Unionidae</taxon>
        <taxon>Ambleminae</taxon>
        <taxon>Lampsilini</taxon>
        <taxon>Potamilus</taxon>
    </lineage>
</organism>
<reference evidence="1" key="1">
    <citation type="journal article" date="2021" name="Genome Biol. Evol.">
        <title>A High-Quality Reference Genome for a Parasitic Bivalve with Doubly Uniparental Inheritance (Bivalvia: Unionida).</title>
        <authorList>
            <person name="Smith C.H."/>
        </authorList>
    </citation>
    <scope>NUCLEOTIDE SEQUENCE</scope>
    <source>
        <strain evidence="1">CHS0354</strain>
    </source>
</reference>
<evidence type="ECO:0000313" key="2">
    <source>
        <dbReference type="Proteomes" id="UP001195483"/>
    </source>
</evidence>
<keyword evidence="2" id="KW-1185">Reference proteome</keyword>
<gene>
    <name evidence="1" type="ORF">CHS0354_016165</name>
</gene>
<dbReference type="EMBL" id="JAEAOA010001006">
    <property type="protein sequence ID" value="KAK3581319.1"/>
    <property type="molecule type" value="Genomic_DNA"/>
</dbReference>
<name>A0AAE0RXC6_9BIVA</name>
<comment type="caution">
    <text evidence="1">The sequence shown here is derived from an EMBL/GenBank/DDBJ whole genome shotgun (WGS) entry which is preliminary data.</text>
</comment>
<evidence type="ECO:0000313" key="1">
    <source>
        <dbReference type="EMBL" id="KAK3581319.1"/>
    </source>
</evidence>
<proteinExistence type="predicted"/>
<dbReference type="Proteomes" id="UP001195483">
    <property type="component" value="Unassembled WGS sequence"/>
</dbReference>
<accession>A0AAE0RXC6</accession>